<dbReference type="InterPro" id="IPR036514">
    <property type="entry name" value="SGNH_hydro_sf"/>
</dbReference>
<proteinExistence type="predicted"/>
<gene>
    <name evidence="2" type="ORF">A8C56_22680</name>
</gene>
<sequence length="218" mass="25026">MKKIYLFVLLFFIPVTILLAQEAPFYKDIQHFKELDRQNPPPKNAILFIGSSSFTKWTDVSDYFPGYTIINRGFGGSTLKDLLYYFNDLVPVYKPRQIVIYCGENDLANDQTPADTVVSRFKQLYDLIRNYSKNVPVAYISMKPSPSRARFLPKFIAANAAIKACIQKEKKIRYIDVYDHMLGPDGAPVPGIFVNDSLHMNAGGYHIWQQVIQPYLKK</sequence>
<dbReference type="PANTHER" id="PTHR30383">
    <property type="entry name" value="THIOESTERASE 1/PROTEASE 1/LYSOPHOSPHOLIPASE L1"/>
    <property type="match status" value="1"/>
</dbReference>
<reference evidence="2 3" key="1">
    <citation type="submission" date="2016-05" db="EMBL/GenBank/DDBJ databases">
        <title>Niabella ginsenosidivorans BS26 whole genome sequencing.</title>
        <authorList>
            <person name="Im W.T."/>
            <person name="Siddiqi M.Z."/>
        </authorList>
    </citation>
    <scope>NUCLEOTIDE SEQUENCE [LARGE SCALE GENOMIC DNA]</scope>
    <source>
        <strain evidence="2 3">BS26</strain>
    </source>
</reference>
<organism evidence="2 3">
    <name type="scientific">Niabella ginsenosidivorans</name>
    <dbReference type="NCBI Taxonomy" id="1176587"/>
    <lineage>
        <taxon>Bacteria</taxon>
        <taxon>Pseudomonadati</taxon>
        <taxon>Bacteroidota</taxon>
        <taxon>Chitinophagia</taxon>
        <taxon>Chitinophagales</taxon>
        <taxon>Chitinophagaceae</taxon>
        <taxon>Niabella</taxon>
    </lineage>
</organism>
<dbReference type="OrthoDB" id="9790057at2"/>
<dbReference type="EMBL" id="CP015772">
    <property type="protein sequence ID" value="ANH83414.1"/>
    <property type="molecule type" value="Genomic_DNA"/>
</dbReference>
<dbReference type="Proteomes" id="UP000077667">
    <property type="component" value="Chromosome"/>
</dbReference>
<feature type="domain" description="SGNH hydrolase-type esterase" evidence="1">
    <location>
        <begin position="60"/>
        <end position="206"/>
    </location>
</feature>
<dbReference type="PANTHER" id="PTHR30383:SF5">
    <property type="entry name" value="SGNH HYDROLASE-TYPE ESTERASE DOMAIN-CONTAINING PROTEIN"/>
    <property type="match status" value="1"/>
</dbReference>
<dbReference type="InterPro" id="IPR013830">
    <property type="entry name" value="SGNH_hydro"/>
</dbReference>
<protein>
    <submittedName>
        <fullName evidence="2">G-D-S-L family lipolytic protein</fullName>
    </submittedName>
</protein>
<evidence type="ECO:0000313" key="3">
    <source>
        <dbReference type="Proteomes" id="UP000077667"/>
    </source>
</evidence>
<dbReference type="Gene3D" id="3.40.50.1110">
    <property type="entry name" value="SGNH hydrolase"/>
    <property type="match status" value="1"/>
</dbReference>
<dbReference type="STRING" id="1176587.A8C56_22680"/>
<keyword evidence="3" id="KW-1185">Reference proteome</keyword>
<dbReference type="KEGG" id="nia:A8C56_22680"/>
<accession>A0A1A9IA37</accession>
<name>A0A1A9IA37_9BACT</name>
<dbReference type="GO" id="GO:0004622">
    <property type="term" value="F:phosphatidylcholine lysophospholipase activity"/>
    <property type="evidence" value="ECO:0007669"/>
    <property type="project" value="TreeGrafter"/>
</dbReference>
<dbReference type="InterPro" id="IPR051532">
    <property type="entry name" value="Ester_Hydrolysis_Enzymes"/>
</dbReference>
<dbReference type="SUPFAM" id="SSF52266">
    <property type="entry name" value="SGNH hydrolase"/>
    <property type="match status" value="1"/>
</dbReference>
<evidence type="ECO:0000259" key="1">
    <source>
        <dbReference type="Pfam" id="PF13472"/>
    </source>
</evidence>
<dbReference type="RefSeq" id="WP_067760952.1">
    <property type="nucleotide sequence ID" value="NZ_CP015772.1"/>
</dbReference>
<evidence type="ECO:0000313" key="2">
    <source>
        <dbReference type="EMBL" id="ANH83414.1"/>
    </source>
</evidence>
<dbReference type="AlphaFoldDB" id="A0A1A9IA37"/>
<dbReference type="Pfam" id="PF13472">
    <property type="entry name" value="Lipase_GDSL_2"/>
    <property type="match status" value="1"/>
</dbReference>